<evidence type="ECO:0000313" key="3">
    <source>
        <dbReference type="Proteomes" id="UP000095229"/>
    </source>
</evidence>
<organism evidence="2 3">
    <name type="scientific">Legionella parisiensis</name>
    <dbReference type="NCBI Taxonomy" id="45071"/>
    <lineage>
        <taxon>Bacteria</taxon>
        <taxon>Pseudomonadati</taxon>
        <taxon>Pseudomonadota</taxon>
        <taxon>Gammaproteobacteria</taxon>
        <taxon>Legionellales</taxon>
        <taxon>Legionellaceae</taxon>
        <taxon>Legionella</taxon>
    </lineage>
</organism>
<dbReference type="AlphaFoldDB" id="A0A1E5JUG5"/>
<accession>A0A1E5JUG5</accession>
<comment type="caution">
    <text evidence="2">The sequence shown here is derived from an EMBL/GenBank/DDBJ whole genome shotgun (WGS) entry which is preliminary data.</text>
</comment>
<feature type="region of interest" description="Disordered" evidence="1">
    <location>
        <begin position="25"/>
        <end position="91"/>
    </location>
</feature>
<reference evidence="2 3" key="1">
    <citation type="submission" date="2016-02" db="EMBL/GenBank/DDBJ databases">
        <title>Secondary metabolites in Legionella.</title>
        <authorList>
            <person name="Tobias N.J."/>
            <person name="Bode H.B."/>
        </authorList>
    </citation>
    <scope>NUCLEOTIDE SEQUENCE [LARGE SCALE GENOMIC DNA]</scope>
    <source>
        <strain evidence="2 3">DSM 19216</strain>
    </source>
</reference>
<sequence>MVAIYLDKYFNVCISIWANDPRLPRKKRGACGSKTRKNTHCQAPPVWDKTKDRPANGRCKLHGGLSTGPRTEAGKQMIKESNHRRKKVISS</sequence>
<dbReference type="InterPro" id="IPR047675">
    <property type="entry name" value="Putative_zinc-bd"/>
</dbReference>
<protein>
    <submittedName>
        <fullName evidence="2">Uncharacterized protein</fullName>
    </submittedName>
</protein>
<dbReference type="RefSeq" id="WP_202814070.1">
    <property type="nucleotide sequence ID" value="NZ_CAAAIE010000001.1"/>
</dbReference>
<proteinExistence type="predicted"/>
<feature type="compositionally biased region" description="Basic residues" evidence="1">
    <location>
        <begin position="82"/>
        <end position="91"/>
    </location>
</feature>
<dbReference type="EMBL" id="LSOG01000026">
    <property type="protein sequence ID" value="OEH48120.1"/>
    <property type="molecule type" value="Genomic_DNA"/>
</dbReference>
<dbReference type="PATRIC" id="fig|45071.6.peg.3416"/>
<gene>
    <name evidence="2" type="ORF">lpari_00868</name>
</gene>
<evidence type="ECO:0000313" key="2">
    <source>
        <dbReference type="EMBL" id="OEH48120.1"/>
    </source>
</evidence>
<name>A0A1E5JUG5_9GAMM</name>
<keyword evidence="3" id="KW-1185">Reference proteome</keyword>
<dbReference type="Proteomes" id="UP000095229">
    <property type="component" value="Unassembled WGS sequence"/>
</dbReference>
<evidence type="ECO:0000256" key="1">
    <source>
        <dbReference type="SAM" id="MobiDB-lite"/>
    </source>
</evidence>
<dbReference type="NCBIfam" id="NF041373">
    <property type="entry name" value="HGG_STG"/>
    <property type="match status" value="1"/>
</dbReference>
<feature type="compositionally biased region" description="Basic residues" evidence="1">
    <location>
        <begin position="25"/>
        <end position="39"/>
    </location>
</feature>